<dbReference type="GO" id="GO:0010181">
    <property type="term" value="F:FMN binding"/>
    <property type="evidence" value="ECO:0007669"/>
    <property type="project" value="InterPro"/>
</dbReference>
<gene>
    <name evidence="3" type="ORF">M408DRAFT_326658</name>
</gene>
<protein>
    <recommendedName>
        <fullName evidence="2">Flavin reductase like domain-containing protein</fullName>
    </recommendedName>
</protein>
<reference evidence="3 4" key="1">
    <citation type="submission" date="2014-04" db="EMBL/GenBank/DDBJ databases">
        <authorList>
            <consortium name="DOE Joint Genome Institute"/>
            <person name="Kuo A."/>
            <person name="Zuccaro A."/>
            <person name="Kohler A."/>
            <person name="Nagy L.G."/>
            <person name="Floudas D."/>
            <person name="Copeland A."/>
            <person name="Barry K.W."/>
            <person name="Cichocki N."/>
            <person name="Veneault-Fourrey C."/>
            <person name="LaButti K."/>
            <person name="Lindquist E.A."/>
            <person name="Lipzen A."/>
            <person name="Lundell T."/>
            <person name="Morin E."/>
            <person name="Murat C."/>
            <person name="Sun H."/>
            <person name="Tunlid A."/>
            <person name="Henrissat B."/>
            <person name="Grigoriev I.V."/>
            <person name="Hibbett D.S."/>
            <person name="Martin F."/>
            <person name="Nordberg H.P."/>
            <person name="Cantor M.N."/>
            <person name="Hua S.X."/>
        </authorList>
    </citation>
    <scope>NUCLEOTIDE SEQUENCE [LARGE SCALE GENOMIC DNA]</scope>
    <source>
        <strain evidence="3 4">MAFF 305830</strain>
    </source>
</reference>
<keyword evidence="1" id="KW-0560">Oxidoreductase</keyword>
<dbReference type="HOGENOM" id="CLU_073369_0_0_1"/>
<sequence length="249" mass="28029">MATFIVGRRVQTIARKCIRQSSTQTQNLQDRLRQLMIHCAQPVAIVTTRLTPPGHDRQKQSDAHHFHGATISSFSSIAMYPHPLIAFSLQLPSRMADALHKGHTAADVPETLPRNMHPHFVINLLSTTQPDIARRFSRPDLYPHPFSHDGKGGQSIREERLTQTRDGQPMFQESIGCISCAVVHSLRLDGRVGGDAEDDTDAITSELFIARVIRMESVKNEKEERMPLVYHRKEFTTVQADAPKAEKQP</sequence>
<dbReference type="Proteomes" id="UP000054097">
    <property type="component" value="Unassembled WGS sequence"/>
</dbReference>
<accession>A0A0C3BLQ3</accession>
<evidence type="ECO:0000256" key="1">
    <source>
        <dbReference type="ARBA" id="ARBA00023002"/>
    </source>
</evidence>
<dbReference type="Pfam" id="PF01613">
    <property type="entry name" value="Flavin_Reduct"/>
    <property type="match status" value="1"/>
</dbReference>
<dbReference type="STRING" id="933852.A0A0C3BLQ3"/>
<dbReference type="GO" id="GO:0042602">
    <property type="term" value="F:riboflavin reductase (NADPH) activity"/>
    <property type="evidence" value="ECO:0007669"/>
    <property type="project" value="TreeGrafter"/>
</dbReference>
<dbReference type="SMART" id="SM00903">
    <property type="entry name" value="Flavin_Reduct"/>
    <property type="match status" value="1"/>
</dbReference>
<dbReference type="OrthoDB" id="2015405at2759"/>
<dbReference type="InterPro" id="IPR012349">
    <property type="entry name" value="Split_barrel_FMN-bd"/>
</dbReference>
<reference evidence="4" key="2">
    <citation type="submission" date="2015-01" db="EMBL/GenBank/DDBJ databases">
        <title>Evolutionary Origins and Diversification of the Mycorrhizal Mutualists.</title>
        <authorList>
            <consortium name="DOE Joint Genome Institute"/>
            <consortium name="Mycorrhizal Genomics Consortium"/>
            <person name="Kohler A."/>
            <person name="Kuo A."/>
            <person name="Nagy L.G."/>
            <person name="Floudas D."/>
            <person name="Copeland A."/>
            <person name="Barry K.W."/>
            <person name="Cichocki N."/>
            <person name="Veneault-Fourrey C."/>
            <person name="LaButti K."/>
            <person name="Lindquist E.A."/>
            <person name="Lipzen A."/>
            <person name="Lundell T."/>
            <person name="Morin E."/>
            <person name="Murat C."/>
            <person name="Riley R."/>
            <person name="Ohm R."/>
            <person name="Sun H."/>
            <person name="Tunlid A."/>
            <person name="Henrissat B."/>
            <person name="Grigoriev I.V."/>
            <person name="Hibbett D.S."/>
            <person name="Martin F."/>
        </authorList>
    </citation>
    <scope>NUCLEOTIDE SEQUENCE [LARGE SCALE GENOMIC DNA]</scope>
    <source>
        <strain evidence="4">MAFF 305830</strain>
    </source>
</reference>
<dbReference type="Gene3D" id="2.30.110.10">
    <property type="entry name" value="Electron Transport, Fmn-binding Protein, Chain A"/>
    <property type="match status" value="1"/>
</dbReference>
<dbReference type="PANTHER" id="PTHR30466">
    <property type="entry name" value="FLAVIN REDUCTASE"/>
    <property type="match status" value="1"/>
</dbReference>
<organism evidence="3 4">
    <name type="scientific">Serendipita vermifera MAFF 305830</name>
    <dbReference type="NCBI Taxonomy" id="933852"/>
    <lineage>
        <taxon>Eukaryota</taxon>
        <taxon>Fungi</taxon>
        <taxon>Dikarya</taxon>
        <taxon>Basidiomycota</taxon>
        <taxon>Agaricomycotina</taxon>
        <taxon>Agaricomycetes</taxon>
        <taxon>Sebacinales</taxon>
        <taxon>Serendipitaceae</taxon>
        <taxon>Serendipita</taxon>
    </lineage>
</organism>
<evidence type="ECO:0000259" key="2">
    <source>
        <dbReference type="SMART" id="SM00903"/>
    </source>
</evidence>
<dbReference type="AlphaFoldDB" id="A0A0C3BLQ3"/>
<feature type="domain" description="Flavin reductase like" evidence="2">
    <location>
        <begin position="36"/>
        <end position="237"/>
    </location>
</feature>
<proteinExistence type="predicted"/>
<dbReference type="InterPro" id="IPR050268">
    <property type="entry name" value="NADH-dep_flavin_reductase"/>
</dbReference>
<dbReference type="InterPro" id="IPR002563">
    <property type="entry name" value="Flavin_Rdtase-like_dom"/>
</dbReference>
<evidence type="ECO:0000313" key="4">
    <source>
        <dbReference type="Proteomes" id="UP000054097"/>
    </source>
</evidence>
<name>A0A0C3BLQ3_SERVB</name>
<keyword evidence="4" id="KW-1185">Reference proteome</keyword>
<dbReference type="PANTHER" id="PTHR30466:SF1">
    <property type="entry name" value="FMN REDUCTASE (NADH) RUTF"/>
    <property type="match status" value="1"/>
</dbReference>
<dbReference type="SUPFAM" id="SSF50475">
    <property type="entry name" value="FMN-binding split barrel"/>
    <property type="match status" value="1"/>
</dbReference>
<evidence type="ECO:0000313" key="3">
    <source>
        <dbReference type="EMBL" id="KIM32984.1"/>
    </source>
</evidence>
<dbReference type="EMBL" id="KN824279">
    <property type="protein sequence ID" value="KIM32984.1"/>
    <property type="molecule type" value="Genomic_DNA"/>
</dbReference>